<comment type="caution">
    <text evidence="2">The sequence shown here is derived from an EMBL/GenBank/DDBJ whole genome shotgun (WGS) entry which is preliminary data.</text>
</comment>
<accession>A0A4E0QXI7</accession>
<name>A0A4E0QXI7_9GAMM</name>
<reference evidence="2 3" key="1">
    <citation type="journal article" date="2016" name="Front. Microbiol.">
        <title>Single-Cell (Meta-)Genomics of a Dimorphic Candidatus Thiomargarita nelsonii Reveals Genomic Plasticity.</title>
        <authorList>
            <person name="Flood B.E."/>
            <person name="Fliss P."/>
            <person name="Jones D.S."/>
            <person name="Dick G.J."/>
            <person name="Jain S."/>
            <person name="Kaster A.K."/>
            <person name="Winkel M."/>
            <person name="Mussmann M."/>
            <person name="Bailey J."/>
        </authorList>
    </citation>
    <scope>NUCLEOTIDE SEQUENCE [LARGE SCALE GENOMIC DNA]</scope>
    <source>
        <strain evidence="2">Hydrate Ridge</strain>
    </source>
</reference>
<dbReference type="EMBL" id="JSZA02000260">
    <property type="protein sequence ID" value="TGN99921.1"/>
    <property type="molecule type" value="Genomic_DNA"/>
</dbReference>
<evidence type="ECO:0008006" key="4">
    <source>
        <dbReference type="Google" id="ProtNLM"/>
    </source>
</evidence>
<proteinExistence type="predicted"/>
<feature type="signal peptide" evidence="1">
    <location>
        <begin position="1"/>
        <end position="22"/>
    </location>
</feature>
<protein>
    <recommendedName>
        <fullName evidence="4">Secreted protein</fullName>
    </recommendedName>
</protein>
<evidence type="ECO:0000313" key="2">
    <source>
        <dbReference type="EMBL" id="TGN99921.1"/>
    </source>
</evidence>
<keyword evidence="1" id="KW-0732">Signal</keyword>
<dbReference type="AlphaFoldDB" id="A0A4E0QXI7"/>
<gene>
    <name evidence="2" type="ORF">PN36_31780</name>
</gene>
<organism evidence="2 3">
    <name type="scientific">Candidatus Thiomargarita nelsonii</name>
    <dbReference type="NCBI Taxonomy" id="1003181"/>
    <lineage>
        <taxon>Bacteria</taxon>
        <taxon>Pseudomonadati</taxon>
        <taxon>Pseudomonadota</taxon>
        <taxon>Gammaproteobacteria</taxon>
        <taxon>Thiotrichales</taxon>
        <taxon>Thiotrichaceae</taxon>
        <taxon>Thiomargarita</taxon>
    </lineage>
</organism>
<evidence type="ECO:0000313" key="3">
    <source>
        <dbReference type="Proteomes" id="UP000030428"/>
    </source>
</evidence>
<keyword evidence="3" id="KW-1185">Reference proteome</keyword>
<evidence type="ECO:0000256" key="1">
    <source>
        <dbReference type="SAM" id="SignalP"/>
    </source>
</evidence>
<sequence>MKYIKVCISSLLLLCLTSAASAMELSLNQSQFIPGDNLIVTLTEDWSGEADIYVAVTLPGDETLFFLTPSAFMQR</sequence>
<feature type="chain" id="PRO_5020033505" description="Secreted protein" evidence="1">
    <location>
        <begin position="23"/>
        <end position="75"/>
    </location>
</feature>
<dbReference type="Proteomes" id="UP000030428">
    <property type="component" value="Unassembled WGS sequence"/>
</dbReference>